<protein>
    <submittedName>
        <fullName evidence="2">Uncharacterized protein</fullName>
    </submittedName>
</protein>
<accession>A0ABU8MKW1</accession>
<evidence type="ECO:0000313" key="2">
    <source>
        <dbReference type="EMBL" id="MEJ2867948.1"/>
    </source>
</evidence>
<proteinExistence type="predicted"/>
<name>A0ABU8MKW1_9PSEU</name>
<feature type="region of interest" description="Disordered" evidence="1">
    <location>
        <begin position="24"/>
        <end position="55"/>
    </location>
</feature>
<evidence type="ECO:0000256" key="1">
    <source>
        <dbReference type="SAM" id="MobiDB-lite"/>
    </source>
</evidence>
<keyword evidence="3" id="KW-1185">Reference proteome</keyword>
<sequence length="68" mass="7288">MDTSESRWASTSCISRAIRVRSPVRAASARRAASRSARSARSTRESSSWRRARTAAPVPITAAEIAAA</sequence>
<feature type="compositionally biased region" description="Low complexity" evidence="1">
    <location>
        <begin position="24"/>
        <end position="40"/>
    </location>
</feature>
<comment type="caution">
    <text evidence="2">The sequence shown here is derived from an EMBL/GenBank/DDBJ whole genome shotgun (WGS) entry which is preliminary data.</text>
</comment>
<dbReference type="Proteomes" id="UP001385809">
    <property type="component" value="Unassembled WGS sequence"/>
</dbReference>
<evidence type="ECO:0000313" key="3">
    <source>
        <dbReference type="Proteomes" id="UP001385809"/>
    </source>
</evidence>
<reference evidence="2 3" key="1">
    <citation type="submission" date="2024-03" db="EMBL/GenBank/DDBJ databases">
        <title>Actinomycetospora sp. OC33-EN08, a novel actinomycete isolated from wild orchid (Aerides multiflora).</title>
        <authorList>
            <person name="Suriyachadkun C."/>
        </authorList>
    </citation>
    <scope>NUCLEOTIDE SEQUENCE [LARGE SCALE GENOMIC DNA]</scope>
    <source>
        <strain evidence="2 3">OC33-EN08</strain>
    </source>
</reference>
<dbReference type="RefSeq" id="WP_337694553.1">
    <property type="nucleotide sequence ID" value="NZ_JBBEGN010000003.1"/>
</dbReference>
<gene>
    <name evidence="2" type="ORF">WCD74_09250</name>
</gene>
<dbReference type="EMBL" id="JBBEGN010000003">
    <property type="protein sequence ID" value="MEJ2867948.1"/>
    <property type="molecule type" value="Genomic_DNA"/>
</dbReference>
<organism evidence="2 3">
    <name type="scientific">Actinomycetospora aurantiaca</name>
    <dbReference type="NCBI Taxonomy" id="3129233"/>
    <lineage>
        <taxon>Bacteria</taxon>
        <taxon>Bacillati</taxon>
        <taxon>Actinomycetota</taxon>
        <taxon>Actinomycetes</taxon>
        <taxon>Pseudonocardiales</taxon>
        <taxon>Pseudonocardiaceae</taxon>
        <taxon>Actinomycetospora</taxon>
    </lineage>
</organism>